<dbReference type="Gene3D" id="1.20.90.10">
    <property type="entry name" value="Phospholipase A2 domain"/>
    <property type="match status" value="1"/>
</dbReference>
<dbReference type="InterPro" id="IPR033112">
    <property type="entry name" value="PLA2_Asp_AS"/>
</dbReference>
<accession>A0A670J7G3</accession>
<keyword evidence="5" id="KW-0479">Metal-binding</keyword>
<dbReference type="OrthoDB" id="10069378at2759"/>
<keyword evidence="11" id="KW-1185">Reference proteome</keyword>
<feature type="active site" evidence="4">
    <location>
        <position position="82"/>
    </location>
</feature>
<dbReference type="OMA" id="YPRFLCE"/>
<evidence type="ECO:0000256" key="7">
    <source>
        <dbReference type="RuleBase" id="RU003654"/>
    </source>
</evidence>
<dbReference type="PRINTS" id="PR00389">
    <property type="entry name" value="PHPHLIPASEA2"/>
</dbReference>
<feature type="disulfide bond" evidence="6">
    <location>
        <begin position="94"/>
        <end position="119"/>
    </location>
</feature>
<feature type="domain" description="Phospholipase A2-like central" evidence="9">
    <location>
        <begin position="37"/>
        <end position="152"/>
    </location>
</feature>
<dbReference type="Ensembl" id="ENSPMRT00000020793.1">
    <property type="protein sequence ID" value="ENSPMRP00000019574.1"/>
    <property type="gene ID" value="ENSPMRG00000012777.1"/>
</dbReference>
<reference evidence="10" key="2">
    <citation type="submission" date="2025-08" db="UniProtKB">
        <authorList>
            <consortium name="Ensembl"/>
        </authorList>
    </citation>
    <scope>IDENTIFICATION</scope>
</reference>
<dbReference type="GeneID" id="114584314"/>
<evidence type="ECO:0000259" key="9">
    <source>
        <dbReference type="SMART" id="SM00085"/>
    </source>
</evidence>
<dbReference type="Pfam" id="PF00068">
    <property type="entry name" value="Phospholip_A2_1"/>
    <property type="match status" value="1"/>
</dbReference>
<dbReference type="PROSITE" id="PS00118">
    <property type="entry name" value="PA2_HIS"/>
    <property type="match status" value="1"/>
</dbReference>
<keyword evidence="8" id="KW-0732">Signal</keyword>
<keyword evidence="2 8" id="KW-0964">Secreted</keyword>
<dbReference type="RefSeq" id="XP_028561902.1">
    <property type="nucleotide sequence ID" value="XM_028706069.1"/>
</dbReference>
<evidence type="ECO:0000256" key="3">
    <source>
        <dbReference type="ARBA" id="ARBA00023157"/>
    </source>
</evidence>
<dbReference type="PANTHER" id="PTHR11716">
    <property type="entry name" value="PHOSPHOLIPASE A2 FAMILY MEMBER"/>
    <property type="match status" value="1"/>
</dbReference>
<dbReference type="PANTHER" id="PTHR11716:SF4">
    <property type="entry name" value="GROUP 10 SECRETORY PHOSPHOLIPASE A2"/>
    <property type="match status" value="1"/>
</dbReference>
<proteinExistence type="inferred from homology"/>
<feature type="disulfide bond" evidence="6">
    <location>
        <begin position="61"/>
        <end position="151"/>
    </location>
</feature>
<evidence type="ECO:0000256" key="6">
    <source>
        <dbReference type="PIRSR" id="PIRSR601211-3"/>
    </source>
</evidence>
<dbReference type="KEGG" id="pmua:114584314"/>
<evidence type="ECO:0000313" key="10">
    <source>
        <dbReference type="Ensembl" id="ENSPMRP00000019574.1"/>
    </source>
</evidence>
<comment type="catalytic activity">
    <reaction evidence="8">
        <text>a 1,2-diacyl-sn-glycero-3-phosphocholine + H2O = a 1-acyl-sn-glycero-3-phosphocholine + a fatty acid + H(+)</text>
        <dbReference type="Rhea" id="RHEA:15801"/>
        <dbReference type="ChEBI" id="CHEBI:15377"/>
        <dbReference type="ChEBI" id="CHEBI:15378"/>
        <dbReference type="ChEBI" id="CHEBI:28868"/>
        <dbReference type="ChEBI" id="CHEBI:57643"/>
        <dbReference type="ChEBI" id="CHEBI:58168"/>
        <dbReference type="EC" id="3.1.1.4"/>
    </reaction>
</comment>
<feature type="binding site" evidence="5">
    <location>
        <position position="66"/>
    </location>
    <ligand>
        <name>Ca(2+)</name>
        <dbReference type="ChEBI" id="CHEBI:29108"/>
    </ligand>
</feature>
<dbReference type="GO" id="GO:0047498">
    <property type="term" value="F:calcium-dependent phospholipase A2 activity"/>
    <property type="evidence" value="ECO:0007669"/>
    <property type="project" value="TreeGrafter"/>
</dbReference>
<dbReference type="GO" id="GO:0005509">
    <property type="term" value="F:calcium ion binding"/>
    <property type="evidence" value="ECO:0007669"/>
    <property type="project" value="InterPro"/>
</dbReference>
<name>A0A670J7G3_PODMU</name>
<dbReference type="CDD" id="cd00125">
    <property type="entry name" value="PLA2c"/>
    <property type="match status" value="1"/>
</dbReference>
<dbReference type="AlphaFoldDB" id="A0A670J7G3"/>
<dbReference type="GO" id="GO:0006644">
    <property type="term" value="P:phospholipid metabolic process"/>
    <property type="evidence" value="ECO:0007669"/>
    <property type="project" value="InterPro"/>
</dbReference>
<dbReference type="GO" id="GO:0005576">
    <property type="term" value="C:extracellular region"/>
    <property type="evidence" value="ECO:0007669"/>
    <property type="project" value="UniProtKB-SubCell"/>
</dbReference>
<dbReference type="SMART" id="SM00085">
    <property type="entry name" value="PA2c"/>
    <property type="match status" value="1"/>
</dbReference>
<dbReference type="InterPro" id="IPR001211">
    <property type="entry name" value="PLA2"/>
</dbReference>
<dbReference type="GO" id="GO:0050482">
    <property type="term" value="P:arachidonate secretion"/>
    <property type="evidence" value="ECO:0007669"/>
    <property type="project" value="InterPro"/>
</dbReference>
<feature type="binding site" evidence="5">
    <location>
        <position position="83"/>
    </location>
    <ligand>
        <name>Ca(2+)</name>
        <dbReference type="ChEBI" id="CHEBI:29108"/>
    </ligand>
</feature>
<comment type="similarity">
    <text evidence="7">Belongs to the phospholipase A2 family.</text>
</comment>
<dbReference type="PROSITE" id="PS00119">
    <property type="entry name" value="PA2_ASP"/>
    <property type="match status" value="1"/>
</dbReference>
<dbReference type="InterPro" id="IPR036444">
    <property type="entry name" value="PLipase_A2_dom_sf"/>
</dbReference>
<keyword evidence="5 8" id="KW-0106">Calcium</keyword>
<keyword evidence="3 6" id="KW-1015">Disulfide bond</keyword>
<feature type="signal peptide" evidence="8">
    <location>
        <begin position="1"/>
        <end position="24"/>
    </location>
</feature>
<organism evidence="10 11">
    <name type="scientific">Podarcis muralis</name>
    <name type="common">Wall lizard</name>
    <name type="synonym">Lacerta muralis</name>
    <dbReference type="NCBI Taxonomy" id="64176"/>
    <lineage>
        <taxon>Eukaryota</taxon>
        <taxon>Metazoa</taxon>
        <taxon>Chordata</taxon>
        <taxon>Craniata</taxon>
        <taxon>Vertebrata</taxon>
        <taxon>Euteleostomi</taxon>
        <taxon>Lepidosauria</taxon>
        <taxon>Squamata</taxon>
        <taxon>Bifurcata</taxon>
        <taxon>Unidentata</taxon>
        <taxon>Episquamata</taxon>
        <taxon>Laterata</taxon>
        <taxon>Lacertibaenia</taxon>
        <taxon>Lacertidae</taxon>
        <taxon>Podarcis</taxon>
    </lineage>
</organism>
<evidence type="ECO:0000256" key="5">
    <source>
        <dbReference type="PIRSR" id="PIRSR601211-2"/>
    </source>
</evidence>
<dbReference type="EC" id="3.1.1.4" evidence="8"/>
<dbReference type="FunFam" id="1.20.90.10:FF:000001">
    <property type="entry name" value="Basic phospholipase A2 homolog"/>
    <property type="match status" value="1"/>
</dbReference>
<feature type="disulfide bond" evidence="6">
    <location>
        <begin position="78"/>
        <end position="133"/>
    </location>
</feature>
<dbReference type="CTD" id="8399"/>
<feature type="binding site" evidence="5">
    <location>
        <position position="62"/>
    </location>
    <ligand>
        <name>Ca(2+)</name>
        <dbReference type="ChEBI" id="CHEBI:29108"/>
    </ligand>
</feature>
<gene>
    <name evidence="10" type="primary">PLA2G10</name>
</gene>
<comment type="subcellular location">
    <subcellularLocation>
        <location evidence="1 8">Secreted</location>
    </subcellularLocation>
</comment>
<feature type="chain" id="PRO_5025713951" description="Phospholipase A2" evidence="8">
    <location>
        <begin position="25"/>
        <end position="161"/>
    </location>
</feature>
<dbReference type="GeneTree" id="ENSGT00940000157803"/>
<dbReference type="InterPro" id="IPR033113">
    <property type="entry name" value="PLA2_histidine"/>
</dbReference>
<feature type="disulfide bond" evidence="6">
    <location>
        <begin position="112"/>
        <end position="124"/>
    </location>
</feature>
<dbReference type="GO" id="GO:0016042">
    <property type="term" value="P:lipid catabolic process"/>
    <property type="evidence" value="ECO:0007669"/>
    <property type="project" value="InterPro"/>
</dbReference>
<sequence>MGPAGRRPALLLLCLLLLLRTATGSPLGHAAPRTRRGLIQLAGAILCTTQRSPFAYMRYGCYCGLGGTGYPRDKADWCCFQHDCCYGEAEKEGCSPKLQKYTWECENNSAKCEDIEDKCQKMACECDREAAKCLASAPYNSQYLFWPDTLCGSFNPQCEDD</sequence>
<evidence type="ECO:0000256" key="1">
    <source>
        <dbReference type="ARBA" id="ARBA00004613"/>
    </source>
</evidence>
<feature type="binding site" evidence="5">
    <location>
        <position position="64"/>
    </location>
    <ligand>
        <name>Ca(2+)</name>
        <dbReference type="ChEBI" id="CHEBI:29108"/>
    </ligand>
</feature>
<feature type="disulfide bond" evidence="6">
    <location>
        <begin position="84"/>
        <end position="158"/>
    </location>
</feature>
<dbReference type="SUPFAM" id="SSF48619">
    <property type="entry name" value="Phospholipase A2, PLA2"/>
    <property type="match status" value="1"/>
</dbReference>
<protein>
    <recommendedName>
        <fullName evidence="8">Phospholipase A2</fullName>
        <ecNumber evidence="8">3.1.1.4</ecNumber>
    </recommendedName>
</protein>
<reference evidence="10" key="3">
    <citation type="submission" date="2025-09" db="UniProtKB">
        <authorList>
            <consortium name="Ensembl"/>
        </authorList>
    </citation>
    <scope>IDENTIFICATION</scope>
</reference>
<dbReference type="GO" id="GO:0005543">
    <property type="term" value="F:phospholipid binding"/>
    <property type="evidence" value="ECO:0007669"/>
    <property type="project" value="TreeGrafter"/>
</dbReference>
<reference evidence="10 11" key="1">
    <citation type="journal article" date="2019" name="Proc. Natl. Acad. Sci. U.S.A.">
        <title>Regulatory changes in pterin and carotenoid genes underlie balanced color polymorphisms in the wall lizard.</title>
        <authorList>
            <person name="Andrade P."/>
            <person name="Pinho C."/>
            <person name="Perez I de Lanuza G."/>
            <person name="Afonso S."/>
            <person name="Brejcha J."/>
            <person name="Rubin C.J."/>
            <person name="Wallerman O."/>
            <person name="Pereira P."/>
            <person name="Sabatino S.J."/>
            <person name="Bellati A."/>
            <person name="Pellitteri-Rosa D."/>
            <person name="Bosakova Z."/>
            <person name="Bunikis I."/>
            <person name="Carretero M.A."/>
            <person name="Feiner N."/>
            <person name="Marsik P."/>
            <person name="Pauperio F."/>
            <person name="Salvi D."/>
            <person name="Soler L."/>
            <person name="While G.M."/>
            <person name="Uller T."/>
            <person name="Font E."/>
            <person name="Andersson L."/>
            <person name="Carneiro M."/>
        </authorList>
    </citation>
    <scope>NUCLEOTIDE SEQUENCE</scope>
</reference>
<evidence type="ECO:0000256" key="4">
    <source>
        <dbReference type="PIRSR" id="PIRSR601211-1"/>
    </source>
</evidence>
<evidence type="ECO:0000256" key="2">
    <source>
        <dbReference type="ARBA" id="ARBA00022525"/>
    </source>
</evidence>
<feature type="active site" evidence="4">
    <location>
        <position position="127"/>
    </location>
</feature>
<dbReference type="InterPro" id="IPR016090">
    <property type="entry name" value="PLA2-like_dom"/>
</dbReference>
<keyword evidence="8" id="KW-0378">Hydrolase</keyword>
<evidence type="ECO:0000313" key="11">
    <source>
        <dbReference type="Proteomes" id="UP000472272"/>
    </source>
</evidence>
<evidence type="ECO:0000256" key="8">
    <source>
        <dbReference type="RuleBase" id="RU361236"/>
    </source>
</evidence>
<feature type="disulfide bond" evidence="6">
    <location>
        <begin position="63"/>
        <end position="79"/>
    </location>
</feature>
<feature type="disulfide bond" evidence="6">
    <location>
        <begin position="85"/>
        <end position="126"/>
    </location>
</feature>
<dbReference type="Proteomes" id="UP000472272">
    <property type="component" value="Chromosome 14"/>
</dbReference>
<comment type="cofactor">
    <cofactor evidence="5">
        <name>Ca(2+)</name>
        <dbReference type="ChEBI" id="CHEBI:29108"/>
    </cofactor>
    <text evidence="5">Binds 1 Ca(2+) ion per subunit.</text>
</comment>
<keyword evidence="8" id="KW-0443">Lipid metabolism</keyword>